<sequence>MSSNATSRVLVTGVTGFIASHVAKQLLEKGHTVIGTARTASKADFLKKQFTQYGDKFQIVEVKDVQHEGAFDEVVKDVDVIHHIASPFHFNAEDPIKDMMNPAVDGTINLLNAAYQHGNNVKHVVITSSVAAIAWAAKPGYTFTEKDWNDETVTEIQKWKPGQEFSRFTAYRASKNAAERAAWKFRDEKKPKFRLTTINPGFVFGPCIHYIEKPDDINTSVALLFAYFKGQRQDVQPPAPNQGYVDVRDVAEAHVRAVERGDKADGERFITVKGSFTWQQVVDILHKRFPEYSKRIPQGEPGKNYETACRTSGQKATDILGINYIDLEQTTVDTVNSLKQFW</sequence>
<evidence type="ECO:0000256" key="2">
    <source>
        <dbReference type="ARBA" id="ARBA00023445"/>
    </source>
</evidence>
<proteinExistence type="inferred from homology"/>
<dbReference type="Gene3D" id="3.40.50.720">
    <property type="entry name" value="NAD(P)-binding Rossmann-like Domain"/>
    <property type="match status" value="1"/>
</dbReference>
<dbReference type="InterPro" id="IPR036291">
    <property type="entry name" value="NAD(P)-bd_dom_sf"/>
</dbReference>
<protein>
    <recommendedName>
        <fullName evidence="3">NAD-dependent epimerase/dehydratase domain-containing protein</fullName>
    </recommendedName>
</protein>
<gene>
    <name evidence="4" type="ORF">BZG36_01839</name>
</gene>
<dbReference type="Proteomes" id="UP000242875">
    <property type="component" value="Unassembled WGS sequence"/>
</dbReference>
<feature type="domain" description="NAD-dependent epimerase/dehydratase" evidence="3">
    <location>
        <begin position="9"/>
        <end position="266"/>
    </location>
</feature>
<dbReference type="InterPro" id="IPR001509">
    <property type="entry name" value="Epimerase_deHydtase"/>
</dbReference>
<evidence type="ECO:0000256" key="1">
    <source>
        <dbReference type="ARBA" id="ARBA00023002"/>
    </source>
</evidence>
<evidence type="ECO:0000313" key="4">
    <source>
        <dbReference type="EMBL" id="OZJ04763.1"/>
    </source>
</evidence>
<reference evidence="4 5" key="1">
    <citation type="journal article" date="2017" name="Mycologia">
        <title>Bifiguratus adelaidae, gen. et sp. nov., a new member of Mucoromycotina in endophytic and soil-dwelling habitats.</title>
        <authorList>
            <person name="Torres-Cruz T.J."/>
            <person name="Billingsley Tobias T.L."/>
            <person name="Almatruk M."/>
            <person name="Hesse C."/>
            <person name="Kuske C.R."/>
            <person name="Desiro A."/>
            <person name="Benucci G.M."/>
            <person name="Bonito G."/>
            <person name="Stajich J.E."/>
            <person name="Dunlap C."/>
            <person name="Arnold A.E."/>
            <person name="Porras-Alfaro A."/>
        </authorList>
    </citation>
    <scope>NUCLEOTIDE SEQUENCE [LARGE SCALE GENOMIC DNA]</scope>
    <source>
        <strain evidence="4 5">AZ0501</strain>
    </source>
</reference>
<dbReference type="PANTHER" id="PTHR10366:SF564">
    <property type="entry name" value="STEROL-4-ALPHA-CARBOXYLATE 3-DEHYDROGENASE, DECARBOXYLATING"/>
    <property type="match status" value="1"/>
</dbReference>
<evidence type="ECO:0000259" key="3">
    <source>
        <dbReference type="Pfam" id="PF01370"/>
    </source>
</evidence>
<dbReference type="PANTHER" id="PTHR10366">
    <property type="entry name" value="NAD DEPENDENT EPIMERASE/DEHYDRATASE"/>
    <property type="match status" value="1"/>
</dbReference>
<dbReference type="EMBL" id="MVBO01000030">
    <property type="protein sequence ID" value="OZJ04763.1"/>
    <property type="molecule type" value="Genomic_DNA"/>
</dbReference>
<dbReference type="OrthoDB" id="2735536at2759"/>
<keyword evidence="1" id="KW-0560">Oxidoreductase</keyword>
<dbReference type="GO" id="GO:0016616">
    <property type="term" value="F:oxidoreductase activity, acting on the CH-OH group of donors, NAD or NADP as acceptor"/>
    <property type="evidence" value="ECO:0007669"/>
    <property type="project" value="TreeGrafter"/>
</dbReference>
<comment type="caution">
    <text evidence="4">The sequence shown here is derived from an EMBL/GenBank/DDBJ whole genome shotgun (WGS) entry which is preliminary data.</text>
</comment>
<name>A0A261Y2E2_9FUNG</name>
<evidence type="ECO:0000313" key="5">
    <source>
        <dbReference type="Proteomes" id="UP000242875"/>
    </source>
</evidence>
<dbReference type="CDD" id="cd05227">
    <property type="entry name" value="AR_SDR_e"/>
    <property type="match status" value="1"/>
</dbReference>
<comment type="similarity">
    <text evidence="2">Belongs to the NAD(P)-dependent epimerase/dehydratase family. Dihydroflavonol-4-reductase subfamily.</text>
</comment>
<organism evidence="4 5">
    <name type="scientific">Bifiguratus adelaidae</name>
    <dbReference type="NCBI Taxonomy" id="1938954"/>
    <lineage>
        <taxon>Eukaryota</taxon>
        <taxon>Fungi</taxon>
        <taxon>Fungi incertae sedis</taxon>
        <taxon>Mucoromycota</taxon>
        <taxon>Mucoromycotina</taxon>
        <taxon>Endogonomycetes</taxon>
        <taxon>Endogonales</taxon>
        <taxon>Endogonales incertae sedis</taxon>
        <taxon>Bifiguratus</taxon>
    </lineage>
</organism>
<dbReference type="SUPFAM" id="SSF51735">
    <property type="entry name" value="NAD(P)-binding Rossmann-fold domains"/>
    <property type="match status" value="1"/>
</dbReference>
<dbReference type="InterPro" id="IPR050425">
    <property type="entry name" value="NAD(P)_dehydrat-like"/>
</dbReference>
<dbReference type="AlphaFoldDB" id="A0A261Y2E2"/>
<accession>A0A261Y2E2</accession>
<keyword evidence="5" id="KW-1185">Reference proteome</keyword>
<dbReference type="Pfam" id="PF01370">
    <property type="entry name" value="Epimerase"/>
    <property type="match status" value="1"/>
</dbReference>
<dbReference type="FunFam" id="3.40.50.720:FF:000191">
    <property type="entry name" value="Methylglyoxal reductase (NADPH-dependent)"/>
    <property type="match status" value="1"/>
</dbReference>